<protein>
    <submittedName>
        <fullName evidence="2">Uncharacterized protein</fullName>
    </submittedName>
</protein>
<reference evidence="2" key="1">
    <citation type="journal article" date="2022" name="bioRxiv">
        <title>Sequencing and chromosome-scale assembly of the giantPleurodeles waltlgenome.</title>
        <authorList>
            <person name="Brown T."/>
            <person name="Elewa A."/>
            <person name="Iarovenko S."/>
            <person name="Subramanian E."/>
            <person name="Araus A.J."/>
            <person name="Petzold A."/>
            <person name="Susuki M."/>
            <person name="Suzuki K.-i.T."/>
            <person name="Hayashi T."/>
            <person name="Toyoda A."/>
            <person name="Oliveira C."/>
            <person name="Osipova E."/>
            <person name="Leigh N.D."/>
            <person name="Simon A."/>
            <person name="Yun M.H."/>
        </authorList>
    </citation>
    <scope>NUCLEOTIDE SEQUENCE</scope>
    <source>
        <strain evidence="2">20211129_DDA</strain>
        <tissue evidence="2">Liver</tissue>
    </source>
</reference>
<gene>
    <name evidence="2" type="ORF">NDU88_007774</name>
</gene>
<feature type="compositionally biased region" description="Low complexity" evidence="1">
    <location>
        <begin position="156"/>
        <end position="174"/>
    </location>
</feature>
<feature type="compositionally biased region" description="Low complexity" evidence="1">
    <location>
        <begin position="26"/>
        <end position="38"/>
    </location>
</feature>
<feature type="compositionally biased region" description="Low complexity" evidence="1">
    <location>
        <begin position="1"/>
        <end position="16"/>
    </location>
</feature>
<dbReference type="AlphaFoldDB" id="A0AAV7PNJ3"/>
<accession>A0AAV7PNJ3</accession>
<feature type="region of interest" description="Disordered" evidence="1">
    <location>
        <begin position="1"/>
        <end position="200"/>
    </location>
</feature>
<name>A0AAV7PNJ3_PLEWA</name>
<evidence type="ECO:0000256" key="1">
    <source>
        <dbReference type="SAM" id="MobiDB-lite"/>
    </source>
</evidence>
<sequence length="200" mass="20716">MDPRGGAAAPAPCDAGVCHPSAVRPASNTCSSSRASTSQINLGRAHPLPEAHPRPGCTPSSTSNGRSPLHGPSPATARDSVPAGLGRRQRQHTLAPGRRQEAAHPGPGARSSQSSPLGPRGGLRSAQTVGLTGPTWSFLRAQLRPESEPQHGHRQSSPASAATPAAKSAPFLAATEAPLQQHLQRPGQYRSPHLRGRSRV</sequence>
<comment type="caution">
    <text evidence="2">The sequence shown here is derived from an EMBL/GenBank/DDBJ whole genome shotgun (WGS) entry which is preliminary data.</text>
</comment>
<dbReference type="EMBL" id="JANPWB010000011">
    <property type="protein sequence ID" value="KAJ1129404.1"/>
    <property type="molecule type" value="Genomic_DNA"/>
</dbReference>
<keyword evidence="3" id="KW-1185">Reference proteome</keyword>
<evidence type="ECO:0000313" key="2">
    <source>
        <dbReference type="EMBL" id="KAJ1129404.1"/>
    </source>
</evidence>
<proteinExistence type="predicted"/>
<dbReference type="Proteomes" id="UP001066276">
    <property type="component" value="Chromosome 7"/>
</dbReference>
<evidence type="ECO:0000313" key="3">
    <source>
        <dbReference type="Proteomes" id="UP001066276"/>
    </source>
</evidence>
<organism evidence="2 3">
    <name type="scientific">Pleurodeles waltl</name>
    <name type="common">Iberian ribbed newt</name>
    <dbReference type="NCBI Taxonomy" id="8319"/>
    <lineage>
        <taxon>Eukaryota</taxon>
        <taxon>Metazoa</taxon>
        <taxon>Chordata</taxon>
        <taxon>Craniata</taxon>
        <taxon>Vertebrata</taxon>
        <taxon>Euteleostomi</taxon>
        <taxon>Amphibia</taxon>
        <taxon>Batrachia</taxon>
        <taxon>Caudata</taxon>
        <taxon>Salamandroidea</taxon>
        <taxon>Salamandridae</taxon>
        <taxon>Pleurodelinae</taxon>
        <taxon>Pleurodeles</taxon>
    </lineage>
</organism>